<sequence>MEEVISKYKDKKLEYGFLDCHLLVLDFIKYDTTNLIGKYSDYKTGAKLALALTGCRSLVEFLESRGYQKVNPYLVSDGCIVMSGVSCSIYWDGKLFGIWDDVFQFRRVKPSELKDLGVYEYG</sequence>
<organism evidence="1">
    <name type="scientific">Shewanella oncorhynchi</name>
    <dbReference type="NCBI Taxonomy" id="2726434"/>
    <lineage>
        <taxon>Bacteria</taxon>
        <taxon>Pseudomonadati</taxon>
        <taxon>Pseudomonadota</taxon>
        <taxon>Gammaproteobacteria</taxon>
        <taxon>Alteromonadales</taxon>
        <taxon>Shewanellaceae</taxon>
        <taxon>Shewanella</taxon>
    </lineage>
</organism>
<evidence type="ECO:0000313" key="1">
    <source>
        <dbReference type="EMBL" id="WMB74227.1"/>
    </source>
</evidence>
<dbReference type="RefSeq" id="WP_306684963.1">
    <property type="nucleotide sequence ID" value="NZ_CP132914.1"/>
</dbReference>
<dbReference type="GeneID" id="301338782"/>
<dbReference type="KEGG" id="sog:RA178_06320"/>
<dbReference type="Proteomes" id="UP001236800">
    <property type="component" value="Chromosome"/>
</dbReference>
<gene>
    <name evidence="1" type="ORF">RA178_06320</name>
</gene>
<name>A0AA50Q6V6_9GAMM</name>
<reference evidence="1" key="1">
    <citation type="submission" date="2023-08" db="EMBL/GenBank/DDBJ databases">
        <title>Complete genome sequence of Shewanella oncorhynchi Z-P2, a siderophore putrebactin-producing bacterium.</title>
        <authorList>
            <person name="Zhang Y."/>
        </authorList>
    </citation>
    <scope>NUCLEOTIDE SEQUENCE</scope>
    <source>
        <strain evidence="1">Z-P2</strain>
    </source>
</reference>
<accession>A0AA50Q6V6</accession>
<dbReference type="EMBL" id="CP132914">
    <property type="protein sequence ID" value="WMB74227.1"/>
    <property type="molecule type" value="Genomic_DNA"/>
</dbReference>
<protein>
    <submittedName>
        <fullName evidence="1">Uncharacterized protein</fullName>
    </submittedName>
</protein>
<dbReference type="AlphaFoldDB" id="A0AA50Q6V6"/>
<proteinExistence type="predicted"/>